<dbReference type="GO" id="GO:0005524">
    <property type="term" value="F:ATP binding"/>
    <property type="evidence" value="ECO:0007669"/>
    <property type="project" value="UniProtKB-KW"/>
</dbReference>
<dbReference type="KEGG" id="rsx:RhiXN_07165"/>
<accession>A0A8H8P3Y1</accession>
<evidence type="ECO:0000256" key="1">
    <source>
        <dbReference type="ARBA" id="ARBA00004141"/>
    </source>
</evidence>
<keyword evidence="7 9" id="KW-1133">Transmembrane helix</keyword>
<dbReference type="EMBL" id="CP059670">
    <property type="protein sequence ID" value="QRW25216.1"/>
    <property type="molecule type" value="Genomic_DNA"/>
</dbReference>
<dbReference type="GeneID" id="67029444"/>
<keyword evidence="6" id="KW-0067">ATP-binding</keyword>
<feature type="domain" description="ABC transmembrane type-1" evidence="11">
    <location>
        <begin position="716"/>
        <end position="1003"/>
    </location>
</feature>
<evidence type="ECO:0000256" key="4">
    <source>
        <dbReference type="ARBA" id="ARBA00022692"/>
    </source>
</evidence>
<organism evidence="12 13">
    <name type="scientific">Rhizoctonia solani</name>
    <dbReference type="NCBI Taxonomy" id="456999"/>
    <lineage>
        <taxon>Eukaryota</taxon>
        <taxon>Fungi</taxon>
        <taxon>Dikarya</taxon>
        <taxon>Basidiomycota</taxon>
        <taxon>Agaricomycotina</taxon>
        <taxon>Agaricomycetes</taxon>
        <taxon>Cantharellales</taxon>
        <taxon>Ceratobasidiaceae</taxon>
        <taxon>Rhizoctonia</taxon>
    </lineage>
</organism>
<evidence type="ECO:0000256" key="3">
    <source>
        <dbReference type="ARBA" id="ARBA00022448"/>
    </source>
</evidence>
<name>A0A8H8P3Y1_9AGAM</name>
<keyword evidence="3" id="KW-0813">Transport</keyword>
<dbReference type="Pfam" id="PF00005">
    <property type="entry name" value="ABC_tran"/>
    <property type="match status" value="2"/>
</dbReference>
<dbReference type="GO" id="GO:0090374">
    <property type="term" value="P:oligopeptide export from mitochondrion"/>
    <property type="evidence" value="ECO:0007669"/>
    <property type="project" value="TreeGrafter"/>
</dbReference>
<dbReference type="CDD" id="cd18577">
    <property type="entry name" value="ABC_6TM_Pgp_ABCB1_D1_like"/>
    <property type="match status" value="1"/>
</dbReference>
<dbReference type="FunFam" id="3.40.50.300:FF:000913">
    <property type="entry name" value="ABC multidrug transporter SitT"/>
    <property type="match status" value="1"/>
</dbReference>
<dbReference type="Proteomes" id="UP000650533">
    <property type="component" value="Chromosome 13"/>
</dbReference>
<evidence type="ECO:0000256" key="7">
    <source>
        <dbReference type="ARBA" id="ARBA00022989"/>
    </source>
</evidence>
<dbReference type="RefSeq" id="XP_043185453.1">
    <property type="nucleotide sequence ID" value="XM_043326981.1"/>
</dbReference>
<feature type="transmembrane region" description="Helical" evidence="9">
    <location>
        <begin position="191"/>
        <end position="214"/>
    </location>
</feature>
<feature type="transmembrane region" description="Helical" evidence="9">
    <location>
        <begin position="294"/>
        <end position="315"/>
    </location>
</feature>
<feature type="transmembrane region" description="Helical" evidence="9">
    <location>
        <begin position="760"/>
        <end position="783"/>
    </location>
</feature>
<dbReference type="PROSITE" id="PS50929">
    <property type="entry name" value="ABC_TM1F"/>
    <property type="match status" value="2"/>
</dbReference>
<dbReference type="InterPro" id="IPR027417">
    <property type="entry name" value="P-loop_NTPase"/>
</dbReference>
<dbReference type="GO" id="GO:0005743">
    <property type="term" value="C:mitochondrial inner membrane"/>
    <property type="evidence" value="ECO:0007669"/>
    <property type="project" value="TreeGrafter"/>
</dbReference>
<dbReference type="Gene3D" id="1.20.1560.10">
    <property type="entry name" value="ABC transporter type 1, transmembrane domain"/>
    <property type="match status" value="1"/>
</dbReference>
<feature type="transmembrane region" description="Helical" evidence="9">
    <location>
        <begin position="976"/>
        <end position="995"/>
    </location>
</feature>
<dbReference type="SUPFAM" id="SSF90123">
    <property type="entry name" value="ABC transporter transmembrane region"/>
    <property type="match status" value="2"/>
</dbReference>
<feature type="transmembrane region" description="Helical" evidence="9">
    <location>
        <begin position="714"/>
        <end position="740"/>
    </location>
</feature>
<keyword evidence="4 9" id="KW-0812">Transmembrane</keyword>
<dbReference type="SMART" id="SM00382">
    <property type="entry name" value="AAA"/>
    <property type="match status" value="2"/>
</dbReference>
<feature type="domain" description="ABC transporter" evidence="10">
    <location>
        <begin position="364"/>
        <end position="629"/>
    </location>
</feature>
<dbReference type="InterPro" id="IPR003439">
    <property type="entry name" value="ABC_transporter-like_ATP-bd"/>
</dbReference>
<dbReference type="Pfam" id="PF00664">
    <property type="entry name" value="ABC_membrane"/>
    <property type="match status" value="2"/>
</dbReference>
<dbReference type="InterPro" id="IPR011527">
    <property type="entry name" value="ABC1_TM_dom"/>
</dbReference>
<dbReference type="AlphaFoldDB" id="A0A8H8P3Y1"/>
<evidence type="ECO:0000256" key="6">
    <source>
        <dbReference type="ARBA" id="ARBA00022840"/>
    </source>
</evidence>
<feature type="domain" description="ABC transmembrane type-1" evidence="11">
    <location>
        <begin position="48"/>
        <end position="323"/>
    </location>
</feature>
<keyword evidence="5" id="KW-0547">Nucleotide-binding</keyword>
<feature type="transmembrane region" description="Helical" evidence="9">
    <location>
        <begin position="262"/>
        <end position="282"/>
    </location>
</feature>
<feature type="transmembrane region" description="Helical" evidence="9">
    <location>
        <begin position="43"/>
        <end position="70"/>
    </location>
</feature>
<dbReference type="GO" id="GO:0015421">
    <property type="term" value="F:ABC-type oligopeptide transporter activity"/>
    <property type="evidence" value="ECO:0007669"/>
    <property type="project" value="TreeGrafter"/>
</dbReference>
<dbReference type="FunFam" id="3.40.50.300:FF:000604">
    <property type="entry name" value="ABC transporter B family member 28"/>
    <property type="match status" value="1"/>
</dbReference>
<feature type="transmembrane region" description="Helical" evidence="9">
    <location>
        <begin position="937"/>
        <end position="964"/>
    </location>
</feature>
<feature type="transmembrane region" description="Helical" evidence="9">
    <location>
        <begin position="840"/>
        <end position="859"/>
    </location>
</feature>
<evidence type="ECO:0000256" key="8">
    <source>
        <dbReference type="ARBA" id="ARBA00023136"/>
    </source>
</evidence>
<comment type="similarity">
    <text evidence="2">Belongs to the ABC transporter superfamily. ABCB family. Multidrug resistance exporter (TC 3.A.1.201) subfamily.</text>
</comment>
<reference evidence="12" key="1">
    <citation type="submission" date="2020-05" db="EMBL/GenBank/DDBJ databases">
        <title>Evolutionary and genomic comparisons of hybrid uninucleate and nonhybrid Rhizoctonia fungi.</title>
        <authorList>
            <person name="Li C."/>
            <person name="Chen X."/>
        </authorList>
    </citation>
    <scope>NUCLEOTIDE SEQUENCE</scope>
    <source>
        <strain evidence="12">AG-1 IA</strain>
    </source>
</reference>
<evidence type="ECO:0000259" key="11">
    <source>
        <dbReference type="PROSITE" id="PS50929"/>
    </source>
</evidence>
<dbReference type="PROSITE" id="PS00211">
    <property type="entry name" value="ABC_TRANSPORTER_1"/>
    <property type="match status" value="1"/>
</dbReference>
<keyword evidence="8 9" id="KW-0472">Membrane</keyword>
<dbReference type="InterPro" id="IPR017871">
    <property type="entry name" value="ABC_transporter-like_CS"/>
</dbReference>
<dbReference type="CDD" id="cd03249">
    <property type="entry name" value="ABC_MTABC3_MDL1_MDL2"/>
    <property type="match status" value="1"/>
</dbReference>
<proteinExistence type="inferred from homology"/>
<dbReference type="CDD" id="cd18578">
    <property type="entry name" value="ABC_6TM_Pgp_ABCB1_D2_like"/>
    <property type="match status" value="1"/>
</dbReference>
<dbReference type="PANTHER" id="PTHR43394">
    <property type="entry name" value="ATP-DEPENDENT PERMEASE MDL1, MITOCHONDRIAL"/>
    <property type="match status" value="1"/>
</dbReference>
<gene>
    <name evidence="12" type="ORF">RhiXN_07165</name>
</gene>
<dbReference type="Gene3D" id="3.40.50.300">
    <property type="entry name" value="P-loop containing nucleotide triphosphate hydrolases"/>
    <property type="match status" value="2"/>
</dbReference>
<sequence>MPADGESPVPIKPQHAPQKHAPIILFSLIALRHGADEARQLDWLLYGVGGVAAVISGAGFPVLDLVYGYWTTALVAADMTPSSLRGTTNTMAGICLGIGILQFITGSIFLTCFTIASGRTTDRLRRAYLDSVLHQDAEFFERVGPGEVGTRMIKDVGTIKTATGEKLGFMVWAFTTLLVALIMAFSRAARLAGVVFGVVPLAFILFMSSGYLAAKADARLLDVEGQAGTLLEQILSSVRVVQSFAAESFLVKKYDAYLDQDIAYVVTTPGQMAFGCAVAFWYGSQLIVRDNLEVGLMFTVFWNMFNAIFAIANILPHISAIRDSILISTRIRSEIERVPTIDVRGNKGEKLWDSQTGEKVNASIEVRNLTFSYPSRPDHKTLDDVSFVLEAGKVTALVGASGSGKSTIASLLLRYYDPSPAQGGKSSGGIFLAKRDIRDLNLPWLRSQIGIIAQDPQLFTASIFENVAYGLSGTPWELPTSESEPNYQERLADAKIRVEYALKQAQAWDFVCKLPEGMDTRIKGGRTGVLSGGQRQRIAAARALVRKPRILLLDEGTSALDAETEQRMMAAVHEEQAQSGMTTILIAHRLSSIQNADRIIAMSNGRVAEQGTYSELMKLGSVFSALVRHQASAGQLTSSSQTTVSNFTSKEPEMGNRSATFSTPHVPLYRPVSTVSVARTVIDDPMERGLLVKGTEPQGLAARFFRLMGRYSQWILIGIIGSLCIGASFPIAGWLIGFVIEGLSIHDNDEQVLREGRYWAMWFLVLSMVNIVSSFIAGFFLSMGGTRVDRRLRLAALSSLLRQEIGFFDQEENAAGSLTAGIASQAGHVSAAIGLVWQQLITSGGNFIGAFILGVALSWRLALPSFAPVPAILVTAYFNIALLEKYEQTLHKPLEDASAFASENVDAIKTVAALGRESLVMEYFDKNSAQKTTKTKYLFGGALGFGFGIGSILILSAILMWWGVELYLTERISLKNLYATFEAVLIGAIAASRLFTYIPDMARMIQGFRAICNWEDRKPEIASLDAIKAPSLEKVRGEINFTSCTLQYASRPKPAIENLNLVIPAGKSVAFCGPSGGGKSSIISMISRFYDPNLGTISLDGRDIRSIPLEEYRSHISLVAQDAVLYEGTFRENITLGQTSISQDEIERACRDANILSFIQSLPQGFDSPVGFKGSQMSGGQRQRICIARALLRNPSILLLDEATSALDAESERSVQEALEQASKGRTTISIAHRLSTIQNADIIHVVEDGRIIESGSHVELLALNGRYVDLVKSQL</sequence>
<feature type="domain" description="ABC transporter" evidence="10">
    <location>
        <begin position="1027"/>
        <end position="1274"/>
    </location>
</feature>
<protein>
    <submittedName>
        <fullName evidence="12">ABC transporter transmembrane region</fullName>
    </submittedName>
</protein>
<evidence type="ECO:0000313" key="13">
    <source>
        <dbReference type="Proteomes" id="UP000650533"/>
    </source>
</evidence>
<evidence type="ECO:0000313" key="12">
    <source>
        <dbReference type="EMBL" id="QRW25216.1"/>
    </source>
</evidence>
<dbReference type="SUPFAM" id="SSF52540">
    <property type="entry name" value="P-loop containing nucleoside triphosphate hydrolases"/>
    <property type="match status" value="2"/>
</dbReference>
<dbReference type="PANTHER" id="PTHR43394:SF18">
    <property type="entry name" value="ABC TRANSPORTER B FAMILY MEMBER 11-LIKE"/>
    <property type="match status" value="1"/>
</dbReference>
<evidence type="ECO:0000256" key="9">
    <source>
        <dbReference type="SAM" id="Phobius"/>
    </source>
</evidence>
<evidence type="ECO:0000256" key="5">
    <source>
        <dbReference type="ARBA" id="ARBA00022741"/>
    </source>
</evidence>
<feature type="transmembrane region" description="Helical" evidence="9">
    <location>
        <begin position="167"/>
        <end position="185"/>
    </location>
</feature>
<feature type="transmembrane region" description="Helical" evidence="9">
    <location>
        <begin position="90"/>
        <end position="116"/>
    </location>
</feature>
<dbReference type="GO" id="GO:0016887">
    <property type="term" value="F:ATP hydrolysis activity"/>
    <property type="evidence" value="ECO:0007669"/>
    <property type="project" value="InterPro"/>
</dbReference>
<comment type="subcellular location">
    <subcellularLocation>
        <location evidence="1">Membrane</location>
        <topology evidence="1">Multi-pass membrane protein</topology>
    </subcellularLocation>
</comment>
<feature type="transmembrane region" description="Helical" evidence="9">
    <location>
        <begin position="865"/>
        <end position="883"/>
    </location>
</feature>
<evidence type="ECO:0000256" key="2">
    <source>
        <dbReference type="ARBA" id="ARBA00007577"/>
    </source>
</evidence>
<dbReference type="InterPro" id="IPR003593">
    <property type="entry name" value="AAA+_ATPase"/>
</dbReference>
<dbReference type="InterPro" id="IPR036640">
    <property type="entry name" value="ABC1_TM_sf"/>
</dbReference>
<evidence type="ECO:0000259" key="10">
    <source>
        <dbReference type="PROSITE" id="PS50893"/>
    </source>
</evidence>
<dbReference type="InterPro" id="IPR039421">
    <property type="entry name" value="Type_1_exporter"/>
</dbReference>
<dbReference type="PROSITE" id="PS50893">
    <property type="entry name" value="ABC_TRANSPORTER_2"/>
    <property type="match status" value="2"/>
</dbReference>